<sequence length="113" mass="13320">MLEVLNLDKKETVSIDTISNLKLFENQRDLEITGTAKRRGLQNLHQIMRMMSAFMDQFQWLWISSDNLTLWISDFLRIEVAYGFLLSKTYIGCCSMLVVIEIFTKWTSLYHAF</sequence>
<comment type="caution">
    <text evidence="1">The sequence shown here is derived from an EMBL/GenBank/DDBJ whole genome shotgun (WGS) entry which is preliminary data.</text>
</comment>
<gene>
    <name evidence="1" type="ORF">L1987_80674</name>
</gene>
<accession>A0ACB8YML2</accession>
<keyword evidence="2" id="KW-1185">Reference proteome</keyword>
<reference evidence="1 2" key="2">
    <citation type="journal article" date="2022" name="Mol. Ecol. Resour.">
        <title>The genomes of chicory, endive, great burdock and yacon provide insights into Asteraceae paleo-polyploidization history and plant inulin production.</title>
        <authorList>
            <person name="Fan W."/>
            <person name="Wang S."/>
            <person name="Wang H."/>
            <person name="Wang A."/>
            <person name="Jiang F."/>
            <person name="Liu H."/>
            <person name="Zhao H."/>
            <person name="Xu D."/>
            <person name="Zhang Y."/>
        </authorList>
    </citation>
    <scope>NUCLEOTIDE SEQUENCE [LARGE SCALE GENOMIC DNA]</scope>
    <source>
        <strain evidence="2">cv. Yunnan</strain>
        <tissue evidence="1">Leaves</tissue>
    </source>
</reference>
<proteinExistence type="predicted"/>
<name>A0ACB8YML2_9ASTR</name>
<reference evidence="2" key="1">
    <citation type="journal article" date="2022" name="Mol. Ecol. Resour.">
        <title>The genomes of chicory, endive, great burdock and yacon provide insights into Asteraceae palaeo-polyploidization history and plant inulin production.</title>
        <authorList>
            <person name="Fan W."/>
            <person name="Wang S."/>
            <person name="Wang H."/>
            <person name="Wang A."/>
            <person name="Jiang F."/>
            <person name="Liu H."/>
            <person name="Zhao H."/>
            <person name="Xu D."/>
            <person name="Zhang Y."/>
        </authorList>
    </citation>
    <scope>NUCLEOTIDE SEQUENCE [LARGE SCALE GENOMIC DNA]</scope>
    <source>
        <strain evidence="2">cv. Yunnan</strain>
    </source>
</reference>
<dbReference type="EMBL" id="CM042044">
    <property type="protein sequence ID" value="KAI3686984.1"/>
    <property type="molecule type" value="Genomic_DNA"/>
</dbReference>
<protein>
    <submittedName>
        <fullName evidence="1">Uncharacterized protein</fullName>
    </submittedName>
</protein>
<evidence type="ECO:0000313" key="1">
    <source>
        <dbReference type="EMBL" id="KAI3686984.1"/>
    </source>
</evidence>
<dbReference type="Proteomes" id="UP001056120">
    <property type="component" value="Linkage Group LG27"/>
</dbReference>
<evidence type="ECO:0000313" key="2">
    <source>
        <dbReference type="Proteomes" id="UP001056120"/>
    </source>
</evidence>
<organism evidence="1 2">
    <name type="scientific">Smallanthus sonchifolius</name>
    <dbReference type="NCBI Taxonomy" id="185202"/>
    <lineage>
        <taxon>Eukaryota</taxon>
        <taxon>Viridiplantae</taxon>
        <taxon>Streptophyta</taxon>
        <taxon>Embryophyta</taxon>
        <taxon>Tracheophyta</taxon>
        <taxon>Spermatophyta</taxon>
        <taxon>Magnoliopsida</taxon>
        <taxon>eudicotyledons</taxon>
        <taxon>Gunneridae</taxon>
        <taxon>Pentapetalae</taxon>
        <taxon>asterids</taxon>
        <taxon>campanulids</taxon>
        <taxon>Asterales</taxon>
        <taxon>Asteraceae</taxon>
        <taxon>Asteroideae</taxon>
        <taxon>Heliantheae alliance</taxon>
        <taxon>Millerieae</taxon>
        <taxon>Smallanthus</taxon>
    </lineage>
</organism>